<dbReference type="Pfam" id="PF01882">
    <property type="entry name" value="DUF58"/>
    <property type="match status" value="1"/>
</dbReference>
<evidence type="ECO:0000313" key="4">
    <source>
        <dbReference type="EMBL" id="TDE00789.1"/>
    </source>
</evidence>
<name>A0A4R5CKE7_9ACTN</name>
<dbReference type="InterPro" id="IPR002881">
    <property type="entry name" value="DUF58"/>
</dbReference>
<organism evidence="4 5">
    <name type="scientific">Jiangella asiatica</name>
    <dbReference type="NCBI Taxonomy" id="2530372"/>
    <lineage>
        <taxon>Bacteria</taxon>
        <taxon>Bacillati</taxon>
        <taxon>Actinomycetota</taxon>
        <taxon>Actinomycetes</taxon>
        <taxon>Jiangellales</taxon>
        <taxon>Jiangellaceae</taxon>
        <taxon>Jiangella</taxon>
    </lineage>
</organism>
<dbReference type="PANTHER" id="PTHR33608">
    <property type="entry name" value="BLL2464 PROTEIN"/>
    <property type="match status" value="1"/>
</dbReference>
<feature type="compositionally biased region" description="Basic and acidic residues" evidence="1">
    <location>
        <begin position="193"/>
        <end position="202"/>
    </location>
</feature>
<proteinExistence type="predicted"/>
<evidence type="ECO:0000256" key="2">
    <source>
        <dbReference type="SAM" id="Phobius"/>
    </source>
</evidence>
<feature type="transmembrane region" description="Helical" evidence="2">
    <location>
        <begin position="12"/>
        <end position="30"/>
    </location>
</feature>
<evidence type="ECO:0000259" key="3">
    <source>
        <dbReference type="Pfam" id="PF01882"/>
    </source>
</evidence>
<keyword evidence="2" id="KW-0812">Transmembrane</keyword>
<comment type="caution">
    <text evidence="4">The sequence shown here is derived from an EMBL/GenBank/DDBJ whole genome shotgun (WGS) entry which is preliminary data.</text>
</comment>
<dbReference type="RefSeq" id="WP_131899535.1">
    <property type="nucleotide sequence ID" value="NZ_SMKZ01000046.1"/>
</dbReference>
<dbReference type="EMBL" id="SMKZ01000046">
    <property type="protein sequence ID" value="TDE00789.1"/>
    <property type="molecule type" value="Genomic_DNA"/>
</dbReference>
<reference evidence="4 5" key="1">
    <citation type="submission" date="2019-03" db="EMBL/GenBank/DDBJ databases">
        <title>Draft genome sequences of novel Actinobacteria.</title>
        <authorList>
            <person name="Sahin N."/>
            <person name="Ay H."/>
            <person name="Saygin H."/>
        </authorList>
    </citation>
    <scope>NUCLEOTIDE SEQUENCE [LARGE SCALE GENOMIC DNA]</scope>
    <source>
        <strain evidence="4 5">5K138</strain>
    </source>
</reference>
<dbReference type="Proteomes" id="UP000294739">
    <property type="component" value="Unassembled WGS sequence"/>
</dbReference>
<dbReference type="PANTHER" id="PTHR33608:SF14">
    <property type="entry name" value="POSSIBLE CONSERVED SECRETED PROTEIN"/>
    <property type="match status" value="1"/>
</dbReference>
<gene>
    <name evidence="4" type="ORF">E1269_24625</name>
</gene>
<feature type="domain" description="DUF58" evidence="3">
    <location>
        <begin position="203"/>
        <end position="382"/>
    </location>
</feature>
<protein>
    <submittedName>
        <fullName evidence="4">DUF58 domain-containing protein</fullName>
    </submittedName>
</protein>
<sequence>MRTDEPQWRASPALIRSMLLPGLLAAGGLALGRAELVLLGVPLALGTVLALGGRMGRGALRPPPGVRAIGPKVLHVGRPAAVAVRVDPSSDAQLVTTVLPMPEPGAVAERVAVVAPADRPRQIVTETSSPVWGSQLLARPDHLAVAADGLFTAGPTTGVPYTAQVLPSIATALPPGPLPPRPSGMVGAHRTRRPGEGTELHDVSPFAPGDRLRRIDWRVTARQAGPREELYTRHTQVDADADVVCCLDNRFDLRAEVGGWSELATEPGAGRSSIDIAVDTVASVAAAYIEHGDRVGVLDLARPRDHALLGSGRRHLLRLRTQLARHTGRPGSGDSLPLPRKVPRFPPGAIVVVTSVFLDDAVSTLATSWRRAGHPVLAVDVLPAPLVVDRAEAAVAMAARIVLAERDERMRSLAAGGVPVTSADPAALALSLARLHRAVRRVRP</sequence>
<keyword evidence="2" id="KW-0472">Membrane</keyword>
<feature type="region of interest" description="Disordered" evidence="1">
    <location>
        <begin position="176"/>
        <end position="205"/>
    </location>
</feature>
<accession>A0A4R5CKE7</accession>
<dbReference type="OrthoDB" id="9776116at2"/>
<dbReference type="InParanoid" id="A0A4R5CKE7"/>
<keyword evidence="5" id="KW-1185">Reference proteome</keyword>
<keyword evidence="2" id="KW-1133">Transmembrane helix</keyword>
<dbReference type="AlphaFoldDB" id="A0A4R5CKE7"/>
<evidence type="ECO:0000256" key="1">
    <source>
        <dbReference type="SAM" id="MobiDB-lite"/>
    </source>
</evidence>
<evidence type="ECO:0000313" key="5">
    <source>
        <dbReference type="Proteomes" id="UP000294739"/>
    </source>
</evidence>